<proteinExistence type="predicted"/>
<reference evidence="2 3" key="1">
    <citation type="journal article" date="2021" name="BMC Biol.">
        <title>Horizontally acquired antibacterial genes associated with adaptive radiation of ladybird beetles.</title>
        <authorList>
            <person name="Li H.S."/>
            <person name="Tang X.F."/>
            <person name="Huang Y.H."/>
            <person name="Xu Z.Y."/>
            <person name="Chen M.L."/>
            <person name="Du X.Y."/>
            <person name="Qiu B.Y."/>
            <person name="Chen P.T."/>
            <person name="Zhang W."/>
            <person name="Slipinski A."/>
            <person name="Escalona H.E."/>
            <person name="Waterhouse R.M."/>
            <person name="Zwick A."/>
            <person name="Pang H."/>
        </authorList>
    </citation>
    <scope>NUCLEOTIDE SEQUENCE [LARGE SCALE GENOMIC DNA]</scope>
    <source>
        <strain evidence="2">SYSU2018</strain>
    </source>
</reference>
<accession>A0ABD2MVB2</accession>
<name>A0ABD2MVB2_9CUCU</name>
<evidence type="ECO:0000313" key="2">
    <source>
        <dbReference type="EMBL" id="KAL3270097.1"/>
    </source>
</evidence>
<dbReference type="Proteomes" id="UP001516400">
    <property type="component" value="Unassembled WGS sequence"/>
</dbReference>
<feature type="region of interest" description="Disordered" evidence="1">
    <location>
        <begin position="68"/>
        <end position="95"/>
    </location>
</feature>
<evidence type="ECO:0000256" key="1">
    <source>
        <dbReference type="SAM" id="MobiDB-lite"/>
    </source>
</evidence>
<dbReference type="AlphaFoldDB" id="A0ABD2MVB2"/>
<feature type="compositionally biased region" description="Basic and acidic residues" evidence="1">
    <location>
        <begin position="86"/>
        <end position="95"/>
    </location>
</feature>
<comment type="caution">
    <text evidence="2">The sequence shown here is derived from an EMBL/GenBank/DDBJ whole genome shotgun (WGS) entry which is preliminary data.</text>
</comment>
<organism evidence="2 3">
    <name type="scientific">Cryptolaemus montrouzieri</name>
    <dbReference type="NCBI Taxonomy" id="559131"/>
    <lineage>
        <taxon>Eukaryota</taxon>
        <taxon>Metazoa</taxon>
        <taxon>Ecdysozoa</taxon>
        <taxon>Arthropoda</taxon>
        <taxon>Hexapoda</taxon>
        <taxon>Insecta</taxon>
        <taxon>Pterygota</taxon>
        <taxon>Neoptera</taxon>
        <taxon>Endopterygota</taxon>
        <taxon>Coleoptera</taxon>
        <taxon>Polyphaga</taxon>
        <taxon>Cucujiformia</taxon>
        <taxon>Coccinelloidea</taxon>
        <taxon>Coccinellidae</taxon>
        <taxon>Scymninae</taxon>
        <taxon>Scymnini</taxon>
        <taxon>Cryptolaemus</taxon>
    </lineage>
</organism>
<sequence length="95" mass="10857">MVSKTPRPTTAELEGRKDEFKKNHSVKLTQINQFIDLNEMCNIITDALITSTKKYVVEGGFKIHSNASSYRKETEHKQGVSRVRGAKQDYKEGNR</sequence>
<gene>
    <name evidence="2" type="ORF">HHI36_009155</name>
</gene>
<evidence type="ECO:0000313" key="3">
    <source>
        <dbReference type="Proteomes" id="UP001516400"/>
    </source>
</evidence>
<dbReference type="EMBL" id="JABFTP020000021">
    <property type="protein sequence ID" value="KAL3270097.1"/>
    <property type="molecule type" value="Genomic_DNA"/>
</dbReference>
<keyword evidence="3" id="KW-1185">Reference proteome</keyword>
<protein>
    <submittedName>
        <fullName evidence="2">Uncharacterized protein</fullName>
    </submittedName>
</protein>